<dbReference type="Pfam" id="PF01925">
    <property type="entry name" value="TauE"/>
    <property type="match status" value="2"/>
</dbReference>
<feature type="compositionally biased region" description="Basic residues" evidence="7">
    <location>
        <begin position="13"/>
        <end position="23"/>
    </location>
</feature>
<gene>
    <name evidence="8" type="ORF">DWB68_12510</name>
</gene>
<dbReference type="Proteomes" id="UP000265419">
    <property type="component" value="Unassembled WGS sequence"/>
</dbReference>
<keyword evidence="4 6" id="KW-1133">Transmembrane helix</keyword>
<feature type="region of interest" description="Disordered" evidence="7">
    <location>
        <begin position="285"/>
        <end position="315"/>
    </location>
</feature>
<evidence type="ECO:0000256" key="4">
    <source>
        <dbReference type="ARBA" id="ARBA00022989"/>
    </source>
</evidence>
<name>A0A399JB41_9MICC</name>
<dbReference type="GO" id="GO:0005886">
    <property type="term" value="C:plasma membrane"/>
    <property type="evidence" value="ECO:0007669"/>
    <property type="project" value="UniProtKB-SubCell"/>
</dbReference>
<reference evidence="8 9" key="1">
    <citation type="submission" date="2018-07" db="EMBL/GenBank/DDBJ databases">
        <title>Arthrobacter sp. nov., isolated from raw cow's milk with high bacterial count.</title>
        <authorList>
            <person name="Hahne J."/>
            <person name="Isele D."/>
            <person name="Lipski A."/>
        </authorList>
    </citation>
    <scope>NUCLEOTIDE SEQUENCE [LARGE SCALE GENOMIC DNA]</scope>
    <source>
        <strain evidence="8 9">JZ R-35</strain>
    </source>
</reference>
<evidence type="ECO:0000256" key="3">
    <source>
        <dbReference type="ARBA" id="ARBA00022692"/>
    </source>
</evidence>
<keyword evidence="6" id="KW-1003">Cell membrane</keyword>
<dbReference type="PANTHER" id="PTHR43701">
    <property type="entry name" value="MEMBRANE TRANSPORTER PROTEIN MJ0441-RELATED"/>
    <property type="match status" value="1"/>
</dbReference>
<feature type="compositionally biased region" description="Low complexity" evidence="7">
    <location>
        <begin position="285"/>
        <end position="300"/>
    </location>
</feature>
<feature type="compositionally biased region" description="Low complexity" evidence="7">
    <location>
        <begin position="1"/>
        <end position="10"/>
    </location>
</feature>
<accession>A0A399JB41</accession>
<feature type="transmembrane region" description="Helical" evidence="6">
    <location>
        <begin position="210"/>
        <end position="229"/>
    </location>
</feature>
<dbReference type="EMBL" id="QQXK01000027">
    <property type="protein sequence ID" value="RII41439.1"/>
    <property type="molecule type" value="Genomic_DNA"/>
</dbReference>
<keyword evidence="5 6" id="KW-0472">Membrane</keyword>
<feature type="region of interest" description="Disordered" evidence="7">
    <location>
        <begin position="1"/>
        <end position="59"/>
    </location>
</feature>
<evidence type="ECO:0000313" key="8">
    <source>
        <dbReference type="EMBL" id="RII41439.1"/>
    </source>
</evidence>
<evidence type="ECO:0000313" key="9">
    <source>
        <dbReference type="Proteomes" id="UP000265419"/>
    </source>
</evidence>
<feature type="transmembrane region" description="Helical" evidence="6">
    <location>
        <begin position="183"/>
        <end position="204"/>
    </location>
</feature>
<dbReference type="InterPro" id="IPR002781">
    <property type="entry name" value="TM_pro_TauE-like"/>
</dbReference>
<proteinExistence type="inferred from homology"/>
<feature type="transmembrane region" description="Helical" evidence="6">
    <location>
        <begin position="398"/>
        <end position="417"/>
    </location>
</feature>
<comment type="subcellular location">
    <subcellularLocation>
        <location evidence="6">Cell membrane</location>
        <topology evidence="6">Multi-pass membrane protein</topology>
    </subcellularLocation>
    <subcellularLocation>
        <location evidence="1">Membrane</location>
        <topology evidence="1">Multi-pass membrane protein</topology>
    </subcellularLocation>
</comment>
<dbReference type="PANTHER" id="PTHR43701:SF2">
    <property type="entry name" value="MEMBRANE TRANSPORTER PROTEIN YJNA-RELATED"/>
    <property type="match status" value="1"/>
</dbReference>
<evidence type="ECO:0000256" key="1">
    <source>
        <dbReference type="ARBA" id="ARBA00004141"/>
    </source>
</evidence>
<comment type="similarity">
    <text evidence="2 6">Belongs to the 4-toluene sulfonate uptake permease (TSUP) (TC 2.A.102) family.</text>
</comment>
<evidence type="ECO:0000256" key="2">
    <source>
        <dbReference type="ARBA" id="ARBA00009142"/>
    </source>
</evidence>
<feature type="transmembrane region" description="Helical" evidence="6">
    <location>
        <begin position="335"/>
        <end position="358"/>
    </location>
</feature>
<feature type="compositionally biased region" description="Basic residues" evidence="7">
    <location>
        <begin position="32"/>
        <end position="45"/>
    </location>
</feature>
<keyword evidence="9" id="KW-1185">Reference proteome</keyword>
<dbReference type="InterPro" id="IPR051598">
    <property type="entry name" value="TSUP/Inactive_protease-like"/>
</dbReference>
<keyword evidence="3 6" id="KW-0812">Transmembrane</keyword>
<feature type="transmembrane region" description="Helical" evidence="6">
    <location>
        <begin position="111"/>
        <end position="144"/>
    </location>
</feature>
<evidence type="ECO:0000256" key="6">
    <source>
        <dbReference type="RuleBase" id="RU363041"/>
    </source>
</evidence>
<evidence type="ECO:0000256" key="5">
    <source>
        <dbReference type="ARBA" id="ARBA00023136"/>
    </source>
</evidence>
<evidence type="ECO:0000256" key="7">
    <source>
        <dbReference type="SAM" id="MobiDB-lite"/>
    </source>
</evidence>
<feature type="transmembrane region" description="Helical" evidence="6">
    <location>
        <begin position="150"/>
        <end position="171"/>
    </location>
</feature>
<feature type="transmembrane region" description="Helical" evidence="6">
    <location>
        <begin position="365"/>
        <end position="386"/>
    </location>
</feature>
<feature type="compositionally biased region" description="Low complexity" evidence="7">
    <location>
        <begin position="46"/>
        <end position="58"/>
    </location>
</feature>
<protein>
    <recommendedName>
        <fullName evidence="6">Probable membrane transporter protein</fullName>
    </recommendedName>
</protein>
<sequence>MGRGAAPRAARGGGRRGLRRPVPRRAQPGRDRGRRHARLAAHPARRAAAPPVRGAVRSGSGGALRRRLALLRGRLRAARGGLRARERCARRLRRPVGGRARPRREPGGRGVSWLILVLVGAVVGALLGVVGAGGGIVAVPALMLLGGASAAQASALSLAAVLAGALVGLLGRRGGGADQAVDWRSVVGFLAAGIPAAAWGASTAPLLPDAVLTWMLLAILLVALWRQLAGIRAKQATARERAAARSGAQAAGVGAALVPGVGAGLVPGVGAGLVPGAGAPLVHEAGAGDGAASASPSEGDAGTEGDRAPSCPQDEDPEAFPVSCWINRLAVGGVVGYLTGLLGVGGGFLVVPALTVLLGLSMRRAASTSLAIIAGTSVSGVATHLLAGHDALGADYPVQALILAGATAAVALLGARLSTRLSESLTKTVFLAALSVAILALGAKAALGL</sequence>
<feature type="transmembrane region" description="Helical" evidence="6">
    <location>
        <begin position="250"/>
        <end position="274"/>
    </location>
</feature>
<organism evidence="8 9">
    <name type="scientific">Galactobacter valiniphilus</name>
    <dbReference type="NCBI Taxonomy" id="2676122"/>
    <lineage>
        <taxon>Bacteria</taxon>
        <taxon>Bacillati</taxon>
        <taxon>Actinomycetota</taxon>
        <taxon>Actinomycetes</taxon>
        <taxon>Micrococcales</taxon>
        <taxon>Micrococcaceae</taxon>
        <taxon>Galactobacter</taxon>
    </lineage>
</organism>
<comment type="caution">
    <text evidence="8">The sequence shown here is derived from an EMBL/GenBank/DDBJ whole genome shotgun (WGS) entry which is preliminary data.</text>
</comment>
<dbReference type="AlphaFoldDB" id="A0A399JB41"/>
<feature type="transmembrane region" description="Helical" evidence="6">
    <location>
        <begin position="429"/>
        <end position="447"/>
    </location>
</feature>